<reference evidence="2" key="1">
    <citation type="journal article" date="2021" name="Proc. Natl. Acad. Sci. U.S.A.">
        <title>A Catalog of Tens of Thousands of Viruses from Human Metagenomes Reveals Hidden Associations with Chronic Diseases.</title>
        <authorList>
            <person name="Tisza M.J."/>
            <person name="Buck C.B."/>
        </authorList>
    </citation>
    <scope>NUCLEOTIDE SEQUENCE</scope>
    <source>
        <strain evidence="2">CtTDf8</strain>
    </source>
</reference>
<evidence type="ECO:0000313" key="2">
    <source>
        <dbReference type="EMBL" id="DAF94454.1"/>
    </source>
</evidence>
<dbReference type="Pfam" id="PF04448">
    <property type="entry name" value="DUF551"/>
    <property type="match status" value="1"/>
</dbReference>
<accession>A0A8S5UJB0</accession>
<organism evidence="2">
    <name type="scientific">Siphoviridae sp. ctTDf8</name>
    <dbReference type="NCBI Taxonomy" id="2825517"/>
    <lineage>
        <taxon>Viruses</taxon>
        <taxon>Duplodnaviria</taxon>
        <taxon>Heunggongvirae</taxon>
        <taxon>Uroviricota</taxon>
        <taxon>Caudoviricetes</taxon>
    </lineage>
</organism>
<proteinExistence type="predicted"/>
<name>A0A8S5UJB0_9CAUD</name>
<evidence type="ECO:0000259" key="1">
    <source>
        <dbReference type="Pfam" id="PF04448"/>
    </source>
</evidence>
<dbReference type="EMBL" id="BK016093">
    <property type="protein sequence ID" value="DAF94454.1"/>
    <property type="molecule type" value="Genomic_DNA"/>
</dbReference>
<sequence length="111" mass="13212">MAEWISVKDRLPEVETEVLVRTQRRCGNDTYSTTATAFYEDGTVLEDSSRWGWAEIWEWGIYDEEKDGYKIPQGWWESSHYIHDDHYNNIDDEVTHWMPLPRLPEGEDNES</sequence>
<dbReference type="InterPro" id="IPR007539">
    <property type="entry name" value="DUF551"/>
</dbReference>
<feature type="domain" description="DUF551" evidence="1">
    <location>
        <begin position="3"/>
        <end position="104"/>
    </location>
</feature>
<protein>
    <recommendedName>
        <fullName evidence="1">DUF551 domain-containing protein</fullName>
    </recommendedName>
</protein>